<sequence length="307" mass="35108">MLKDFSKIETFITVVKEKSFSKASKKLGISQPAVTQQIKLLEEYLDIQIVDRKKNGIKLTNAGEELYKVALKLEKQILAAEREMLRLVNKEVIFVLGASAVIGNYILPDFLNDIQDVIKNNVMLKVENTSDITEKLLDKKVDLALVEAPYFQEGIIYREWMEDELVIASKSPLPKSLTKEDLLSFNWICREEESNTRKIIHDTFEKIDVDCKSFKVKSILTSSTAVKQTLLKCRTDEGVPTVSILSKHIIADEVDRGELFTSKMRGLKLTRMLYLCYLKDRKHDALIDSVITYLMSKHPVKPTLSTF</sequence>
<dbReference type="PANTHER" id="PTHR30126">
    <property type="entry name" value="HTH-TYPE TRANSCRIPTIONAL REGULATOR"/>
    <property type="match status" value="1"/>
</dbReference>
<evidence type="ECO:0000256" key="2">
    <source>
        <dbReference type="ARBA" id="ARBA00023015"/>
    </source>
</evidence>
<dbReference type="FunFam" id="1.10.10.10:FF:000001">
    <property type="entry name" value="LysR family transcriptional regulator"/>
    <property type="match status" value="1"/>
</dbReference>
<dbReference type="RefSeq" id="WP_012857399.1">
    <property type="nucleotide sequence ID" value="NC_013512.1"/>
</dbReference>
<evidence type="ECO:0000256" key="3">
    <source>
        <dbReference type="ARBA" id="ARBA00023125"/>
    </source>
</evidence>
<dbReference type="AlphaFoldDB" id="D1B3H9"/>
<dbReference type="OrthoDB" id="9803735at2"/>
<evidence type="ECO:0000313" key="7">
    <source>
        <dbReference type="Proteomes" id="UP000002222"/>
    </source>
</evidence>
<dbReference type="InterPro" id="IPR036388">
    <property type="entry name" value="WH-like_DNA-bd_sf"/>
</dbReference>
<dbReference type="Pfam" id="PF03466">
    <property type="entry name" value="LysR_substrate"/>
    <property type="match status" value="1"/>
</dbReference>
<accession>D1B3H9</accession>
<dbReference type="InterPro" id="IPR005119">
    <property type="entry name" value="LysR_subst-bd"/>
</dbReference>
<organism evidence="6 7">
    <name type="scientific">Sulfurospirillum deleyianum (strain ATCC 51133 / DSM 6946 / 5175)</name>
    <dbReference type="NCBI Taxonomy" id="525898"/>
    <lineage>
        <taxon>Bacteria</taxon>
        <taxon>Pseudomonadati</taxon>
        <taxon>Campylobacterota</taxon>
        <taxon>Epsilonproteobacteria</taxon>
        <taxon>Campylobacterales</taxon>
        <taxon>Sulfurospirillaceae</taxon>
        <taxon>Sulfurospirillum</taxon>
    </lineage>
</organism>
<evidence type="ECO:0000256" key="1">
    <source>
        <dbReference type="ARBA" id="ARBA00009437"/>
    </source>
</evidence>
<dbReference type="HOGENOM" id="CLU_039613_6_1_7"/>
<dbReference type="EMBL" id="CP001816">
    <property type="protein sequence ID" value="ACZ12649.1"/>
    <property type="molecule type" value="Genomic_DNA"/>
</dbReference>
<feature type="domain" description="HTH lysR-type" evidence="5">
    <location>
        <begin position="1"/>
        <end position="60"/>
    </location>
</feature>
<dbReference type="STRING" id="525898.Sdel_1634"/>
<protein>
    <submittedName>
        <fullName evidence="6">Regulatory protein LysR</fullName>
    </submittedName>
</protein>
<dbReference type="eggNOG" id="COG0583">
    <property type="taxonomic scope" value="Bacteria"/>
</dbReference>
<dbReference type="Gene3D" id="3.40.190.10">
    <property type="entry name" value="Periplasmic binding protein-like II"/>
    <property type="match status" value="2"/>
</dbReference>
<dbReference type="GO" id="GO:0000976">
    <property type="term" value="F:transcription cis-regulatory region binding"/>
    <property type="evidence" value="ECO:0007669"/>
    <property type="project" value="TreeGrafter"/>
</dbReference>
<dbReference type="KEGG" id="sdl:Sdel_1634"/>
<name>D1B3H9_SULD5</name>
<dbReference type="Pfam" id="PF00126">
    <property type="entry name" value="HTH_1"/>
    <property type="match status" value="1"/>
</dbReference>
<dbReference type="Proteomes" id="UP000002222">
    <property type="component" value="Chromosome"/>
</dbReference>
<keyword evidence="3" id="KW-0238">DNA-binding</keyword>
<evidence type="ECO:0000259" key="5">
    <source>
        <dbReference type="PROSITE" id="PS50931"/>
    </source>
</evidence>
<keyword evidence="2" id="KW-0805">Transcription regulation</keyword>
<proteinExistence type="inferred from homology"/>
<evidence type="ECO:0000256" key="4">
    <source>
        <dbReference type="ARBA" id="ARBA00023163"/>
    </source>
</evidence>
<dbReference type="InterPro" id="IPR000847">
    <property type="entry name" value="LysR_HTH_N"/>
</dbReference>
<reference evidence="6 7" key="2">
    <citation type="journal article" date="2010" name="Stand. Genomic Sci.">
        <title>Complete genome sequence of Sulfurospirillum deleyianum type strain (5175).</title>
        <authorList>
            <person name="Sikorski J."/>
            <person name="Lapidus A."/>
            <person name="Copeland A."/>
            <person name="Glavina Del Rio T."/>
            <person name="Nolan M."/>
            <person name="Lucas S."/>
            <person name="Chen F."/>
            <person name="Tice H."/>
            <person name="Cheng J.F."/>
            <person name="Saunders E."/>
            <person name="Bruce D."/>
            <person name="Goodwin L."/>
            <person name="Pitluck S."/>
            <person name="Ovchinnikova G."/>
            <person name="Pati A."/>
            <person name="Ivanova N."/>
            <person name="Mavromatis K."/>
            <person name="Chen A."/>
            <person name="Palaniappan K."/>
            <person name="Chain P."/>
            <person name="Land M."/>
            <person name="Hauser L."/>
            <person name="Chang Y.J."/>
            <person name="Jeffries C.D."/>
            <person name="Brettin T."/>
            <person name="Detter J.C."/>
            <person name="Han C."/>
            <person name="Rohde M."/>
            <person name="Lang E."/>
            <person name="Spring S."/>
            <person name="Goker M."/>
            <person name="Bristow J."/>
            <person name="Eisen J.A."/>
            <person name="Markowitz V."/>
            <person name="Hugenholtz P."/>
            <person name="Kyrpides N.C."/>
            <person name="Klenk H.P."/>
        </authorList>
    </citation>
    <scope>NUCLEOTIDE SEQUENCE [LARGE SCALE GENOMIC DNA]</scope>
    <source>
        <strain evidence="7">ATCC 51133 / DSM 6946 / 5175</strain>
    </source>
</reference>
<dbReference type="PANTHER" id="PTHR30126:SF40">
    <property type="entry name" value="HTH-TYPE TRANSCRIPTIONAL REGULATOR GLTR"/>
    <property type="match status" value="1"/>
</dbReference>
<reference evidence="7" key="1">
    <citation type="submission" date="2009-11" db="EMBL/GenBank/DDBJ databases">
        <title>The complete genome of Sulfurospirillum deleyianum DSM 6946.</title>
        <authorList>
            <consortium name="US DOE Joint Genome Institute (JGI-PGF)"/>
            <person name="Lucas S."/>
            <person name="Copeland A."/>
            <person name="Lapidus A."/>
            <person name="Glavina del Rio T."/>
            <person name="Dalin E."/>
            <person name="Tice H."/>
            <person name="Bruce D."/>
            <person name="Goodwin L."/>
            <person name="Pitluck S."/>
            <person name="Kyrpides N."/>
            <person name="Mavromatis K."/>
            <person name="Ivanova N."/>
            <person name="Ovchinnikova G."/>
            <person name="Munk A.C."/>
            <person name="Lu M."/>
            <person name="Brettin T."/>
            <person name="Detter J.C."/>
            <person name="Han C."/>
            <person name="Tapia R."/>
            <person name="Larimer F."/>
            <person name="Land M."/>
            <person name="Hauser L."/>
            <person name="Markowitz V."/>
            <person name="Cheng J.F."/>
            <person name="Hugenholtz P."/>
            <person name="Woyke T."/>
            <person name="Wu D."/>
            <person name="Aumann P."/>
            <person name="Schneider S."/>
            <person name="Lang E."/>
            <person name="Spring S."/>
            <person name="Klenk H.P."/>
            <person name="Eisen J.A."/>
        </authorList>
    </citation>
    <scope>NUCLEOTIDE SEQUENCE [LARGE SCALE GENOMIC DNA]</scope>
    <source>
        <strain evidence="7">ATCC 51133 / DSM 6946 / 5175</strain>
    </source>
</reference>
<dbReference type="SUPFAM" id="SSF53850">
    <property type="entry name" value="Periplasmic binding protein-like II"/>
    <property type="match status" value="1"/>
</dbReference>
<comment type="similarity">
    <text evidence="1">Belongs to the LysR transcriptional regulatory family.</text>
</comment>
<keyword evidence="4" id="KW-0804">Transcription</keyword>
<dbReference type="Gene3D" id="1.10.10.10">
    <property type="entry name" value="Winged helix-like DNA-binding domain superfamily/Winged helix DNA-binding domain"/>
    <property type="match status" value="1"/>
</dbReference>
<dbReference type="SUPFAM" id="SSF46785">
    <property type="entry name" value="Winged helix' DNA-binding domain"/>
    <property type="match status" value="1"/>
</dbReference>
<dbReference type="GO" id="GO:0003700">
    <property type="term" value="F:DNA-binding transcription factor activity"/>
    <property type="evidence" value="ECO:0007669"/>
    <property type="project" value="InterPro"/>
</dbReference>
<keyword evidence="7" id="KW-1185">Reference proteome</keyword>
<dbReference type="PROSITE" id="PS50931">
    <property type="entry name" value="HTH_LYSR"/>
    <property type="match status" value="1"/>
</dbReference>
<evidence type="ECO:0000313" key="6">
    <source>
        <dbReference type="EMBL" id="ACZ12649.1"/>
    </source>
</evidence>
<dbReference type="PRINTS" id="PR00039">
    <property type="entry name" value="HTHLYSR"/>
</dbReference>
<dbReference type="InterPro" id="IPR036390">
    <property type="entry name" value="WH_DNA-bd_sf"/>
</dbReference>
<gene>
    <name evidence="6" type="ordered locus">Sdel_1634</name>
</gene>